<evidence type="ECO:0000256" key="3">
    <source>
        <dbReference type="ARBA" id="ARBA00022827"/>
    </source>
</evidence>
<keyword evidence="3 6" id="KW-0274">FAD</keyword>
<evidence type="ECO:0000256" key="5">
    <source>
        <dbReference type="PIRSR" id="PIRSR625650-2"/>
    </source>
</evidence>
<dbReference type="InterPro" id="IPR004113">
    <property type="entry name" value="FAD-bd_oxidored_4_C"/>
</dbReference>
<accession>A0A1V1PID3</accession>
<name>A0A1V1PID3_9BACT</name>
<proteinExistence type="inferred from homology"/>
<feature type="domain" description="FAD-binding PCMH-type" evidence="8">
    <location>
        <begin position="108"/>
        <end position="294"/>
    </location>
</feature>
<evidence type="ECO:0000256" key="2">
    <source>
        <dbReference type="ARBA" id="ARBA00022630"/>
    </source>
</evidence>
<dbReference type="InterPro" id="IPR025650">
    <property type="entry name" value="Alkyl-DHAP_Synthase"/>
</dbReference>
<dbReference type="InterPro" id="IPR016169">
    <property type="entry name" value="FAD-bd_PCMH_sub2"/>
</dbReference>
<dbReference type="GO" id="GO:0071949">
    <property type="term" value="F:FAD binding"/>
    <property type="evidence" value="ECO:0007669"/>
    <property type="project" value="InterPro"/>
</dbReference>
<feature type="active site" description="Proton donor/acceptor" evidence="4">
    <location>
        <position position="474"/>
    </location>
</feature>
<organism evidence="9 10">
    <name type="scientific">Candidatus Magnetoglobus multicellularis str. Araruama</name>
    <dbReference type="NCBI Taxonomy" id="890399"/>
    <lineage>
        <taxon>Bacteria</taxon>
        <taxon>Pseudomonadati</taxon>
        <taxon>Thermodesulfobacteriota</taxon>
        <taxon>Desulfobacteria</taxon>
        <taxon>Desulfobacterales</taxon>
        <taxon>Desulfobacteraceae</taxon>
        <taxon>Candidatus Magnetoglobus</taxon>
    </lineage>
</organism>
<dbReference type="Gene3D" id="3.30.465.10">
    <property type="match status" value="1"/>
</dbReference>
<evidence type="ECO:0000259" key="8">
    <source>
        <dbReference type="PROSITE" id="PS51387"/>
    </source>
</evidence>
<evidence type="ECO:0000313" key="9">
    <source>
        <dbReference type="EMBL" id="ETR74637.1"/>
    </source>
</evidence>
<dbReference type="PANTHER" id="PTHR46568:SF1">
    <property type="entry name" value="ALKYLDIHYDROXYACETONEPHOSPHATE SYNTHASE, PEROXISOMAL"/>
    <property type="match status" value="1"/>
</dbReference>
<protein>
    <submittedName>
        <fullName evidence="9">Alkyldihydroxyacetonephosphate synthase</fullName>
    </submittedName>
</protein>
<evidence type="ECO:0000256" key="4">
    <source>
        <dbReference type="PIRSR" id="PIRSR625650-1"/>
    </source>
</evidence>
<sequence length="555" mass="62443">MDRTAPKKGSFRSIFKWGAPNRFKHPNKRLYAMLKEVFQLTDDDFKEKRDEGHETVVCKHPVQLDQKHIDWFTDVVGQNNVDTDDYSRVKYCYGKTLEEALNLRQGIVSNVPDAVIHPTCKDDIAKIVAYCHTEKIPITVFGGGSSVTFGLQCPQGGISLVMQTHMNHVISFNEVNQTITVEAGMMGPEYERCLNNAPETLNATRKYTGGHFPQSFEYSSVGGWVVTLGSGQQSSYYGDACDLVVSQEYVTPSGEFTTLDYPATATGPKVNDIMKGNEGLFGVLVHVTMKVFRYMPQNIQPFAFIFPSWDDAVNATREISQAEFGMPSVFRISDPEETDVGLKLYGIEGTVFDSLMSLRGYKPGERCLLIGQADGERDFAINVKKKIKKVCADNNAMYLTGYPLTQWSHSRYLDPYMREDLNDYGILIDTLESGVTWDKLHALHQGVREYIKGFPQTVCMTHASHFYSQGTNLYFIFIIRCQDIQAFVKFHRGIIEKILEHGGSLSHHHGVGRLMGPMMEKHLGKNQMDILQALKNHFDPNNIMNPGGTMGLDDS</sequence>
<dbReference type="InterPro" id="IPR016166">
    <property type="entry name" value="FAD-bd_PCMH"/>
</dbReference>
<dbReference type="InterPro" id="IPR016167">
    <property type="entry name" value="FAD-bd_PCMH_sub1"/>
</dbReference>
<feature type="binding site" evidence="5">
    <location>
        <position position="418"/>
    </location>
    <ligand>
        <name>substrate</name>
    </ligand>
</feature>
<comment type="caution">
    <text evidence="9">The sequence shown here is derived from an EMBL/GenBank/DDBJ whole genome shotgun (WGS) entry which is preliminary data.</text>
</comment>
<dbReference type="Gene3D" id="3.30.70.3450">
    <property type="match status" value="1"/>
</dbReference>
<dbReference type="Gene3D" id="3.30.43.10">
    <property type="entry name" value="Uridine Diphospho-n-acetylenolpyruvylglucosamine Reductase, domain 2"/>
    <property type="match status" value="1"/>
</dbReference>
<dbReference type="Pfam" id="PF02913">
    <property type="entry name" value="FAD-oxidase_C"/>
    <property type="match status" value="1"/>
</dbReference>
<dbReference type="SUPFAM" id="SSF55103">
    <property type="entry name" value="FAD-linked oxidases, C-terminal domain"/>
    <property type="match status" value="1"/>
</dbReference>
<gene>
    <name evidence="9" type="ORF">OMM_00061</name>
</gene>
<dbReference type="EMBL" id="ATBP01000002">
    <property type="protein sequence ID" value="ETR74637.1"/>
    <property type="molecule type" value="Genomic_DNA"/>
</dbReference>
<dbReference type="InterPro" id="IPR016171">
    <property type="entry name" value="Vanillyl_alc_oxidase_C-sub2"/>
</dbReference>
<dbReference type="Gene3D" id="3.30.300.330">
    <property type="match status" value="1"/>
</dbReference>
<comment type="cofactor">
    <cofactor evidence="6">
        <name>FAD</name>
        <dbReference type="ChEBI" id="CHEBI:57692"/>
    </cofactor>
</comment>
<dbReference type="InterPro" id="IPR036318">
    <property type="entry name" value="FAD-bd_PCMH-like_sf"/>
</dbReference>
<dbReference type="PROSITE" id="PS51387">
    <property type="entry name" value="FAD_PCMH"/>
    <property type="match status" value="1"/>
</dbReference>
<dbReference type="Pfam" id="PF01565">
    <property type="entry name" value="FAD_binding_4"/>
    <property type="match status" value="1"/>
</dbReference>
<comment type="similarity">
    <text evidence="1">Belongs to the FAD-binding oxidoreductase/transferase type 4 family.</text>
</comment>
<feature type="site" description="Important for enzyme activity" evidence="7">
    <location>
        <position position="331"/>
    </location>
</feature>
<evidence type="ECO:0000313" key="10">
    <source>
        <dbReference type="Proteomes" id="UP000189670"/>
    </source>
</evidence>
<evidence type="ECO:0000256" key="1">
    <source>
        <dbReference type="ARBA" id="ARBA00008000"/>
    </source>
</evidence>
<dbReference type="GO" id="GO:0008609">
    <property type="term" value="F:alkylglycerone-phosphate synthase activity"/>
    <property type="evidence" value="ECO:0007669"/>
    <property type="project" value="InterPro"/>
</dbReference>
<dbReference type="GO" id="GO:0008610">
    <property type="term" value="P:lipid biosynthetic process"/>
    <property type="evidence" value="ECO:0007669"/>
    <property type="project" value="InterPro"/>
</dbReference>
<evidence type="ECO:0000256" key="6">
    <source>
        <dbReference type="PIRSR" id="PIRSR625650-3"/>
    </source>
</evidence>
<dbReference type="PANTHER" id="PTHR46568">
    <property type="entry name" value="ALKYLDIHYDROXYACETONEPHOSPHATE SYNTHASE, PEROXISOMAL"/>
    <property type="match status" value="1"/>
</dbReference>
<dbReference type="InterPro" id="IPR006094">
    <property type="entry name" value="Oxid_FAD_bind_N"/>
</dbReference>
<dbReference type="AlphaFoldDB" id="A0A1V1PID3"/>
<evidence type="ECO:0000256" key="7">
    <source>
        <dbReference type="PIRSR" id="PIRSR625650-4"/>
    </source>
</evidence>
<feature type="binding site" evidence="6">
    <location>
        <begin position="227"/>
        <end position="230"/>
    </location>
    <ligand>
        <name>FAD</name>
        <dbReference type="ChEBI" id="CHEBI:57692"/>
    </ligand>
</feature>
<dbReference type="Proteomes" id="UP000189670">
    <property type="component" value="Unassembled WGS sequence"/>
</dbReference>
<dbReference type="SUPFAM" id="SSF56176">
    <property type="entry name" value="FAD-binding/transporter-associated domain-like"/>
    <property type="match status" value="1"/>
</dbReference>
<keyword evidence="2" id="KW-0285">Flavoprotein</keyword>
<dbReference type="Gene3D" id="1.10.45.10">
    <property type="entry name" value="Vanillyl-alcohol Oxidase, Chain A, domain 4"/>
    <property type="match status" value="1"/>
</dbReference>
<reference evidence="10" key="1">
    <citation type="submission" date="2012-11" db="EMBL/GenBank/DDBJ databases">
        <authorList>
            <person name="Lucero-Rivera Y.E."/>
            <person name="Tovar-Ramirez D."/>
        </authorList>
    </citation>
    <scope>NUCLEOTIDE SEQUENCE [LARGE SCALE GENOMIC DNA]</scope>
    <source>
        <strain evidence="10">Araruama</strain>
    </source>
</reference>
<dbReference type="InterPro" id="IPR016164">
    <property type="entry name" value="FAD-linked_Oxase-like_C"/>
</dbReference>